<dbReference type="Pfam" id="PF02036">
    <property type="entry name" value="SCP2"/>
    <property type="match status" value="1"/>
</dbReference>
<dbReference type="Proteomes" id="UP000238365">
    <property type="component" value="Chromosome"/>
</dbReference>
<dbReference type="SUPFAM" id="SSF55718">
    <property type="entry name" value="SCP-like"/>
    <property type="match status" value="1"/>
</dbReference>
<dbReference type="PANTHER" id="PTHR10094:SF25">
    <property type="entry name" value="SCP2 STEROL-BINDING DOMAIN-CONTAINING PROTEIN 1"/>
    <property type="match status" value="1"/>
</dbReference>
<comment type="pathway">
    <text evidence="1">Cofactor biosynthesis; ubiquinone biosynthesis.</text>
</comment>
<proteinExistence type="inferred from homology"/>
<sequence length="174" mass="19503">MLNRLRAQCVNQGPRLLRLPMQLTPFAMKKILLQQLLNMQFRHALAEGELDFLQGRWLGIEIQDIALRWAVTLDNGALAIGDRDEADVWFRGNANDLLLVAARKADPDTLFFQRRLVIEGDTELGLEVKNLMDAIELEHMPAPLRIGLMQLADFVEAGLNEDAKSPGDRAGVSC</sequence>
<evidence type="ECO:0000313" key="3">
    <source>
        <dbReference type="EMBL" id="AUX92137.1"/>
    </source>
</evidence>
<dbReference type="AlphaFoldDB" id="A0A1X1EAD9"/>
<name>A0A1X1EAD9_9GAMM</name>
<dbReference type="InterPro" id="IPR016830">
    <property type="entry name" value="UbiT"/>
</dbReference>
<keyword evidence="1" id="KW-0831">Ubiquinone biosynthesis</keyword>
<dbReference type="PANTHER" id="PTHR10094">
    <property type="entry name" value="STEROL CARRIER PROTEIN 2 SCP-2 FAMILY PROTEIN"/>
    <property type="match status" value="1"/>
</dbReference>
<dbReference type="Gene3D" id="3.30.1050.10">
    <property type="entry name" value="SCP2 sterol-binding domain"/>
    <property type="match status" value="1"/>
</dbReference>
<dbReference type="PIRSF" id="PIRSF025550">
    <property type="entry name" value="UCP025550_lpd_carrier"/>
    <property type="match status" value="1"/>
</dbReference>
<dbReference type="InterPro" id="IPR036527">
    <property type="entry name" value="SCP2_sterol-bd_dom_sf"/>
</dbReference>
<evidence type="ECO:0000256" key="1">
    <source>
        <dbReference type="HAMAP-Rule" id="MF_02231"/>
    </source>
</evidence>
<evidence type="ECO:0000313" key="4">
    <source>
        <dbReference type="Proteomes" id="UP000238365"/>
    </source>
</evidence>
<organism evidence="3 4">
    <name type="scientific">Mixta gaviniae</name>
    <dbReference type="NCBI Taxonomy" id="665914"/>
    <lineage>
        <taxon>Bacteria</taxon>
        <taxon>Pseudomonadati</taxon>
        <taxon>Pseudomonadota</taxon>
        <taxon>Gammaproteobacteria</taxon>
        <taxon>Enterobacterales</taxon>
        <taxon>Erwiniaceae</taxon>
        <taxon>Mixta</taxon>
    </lineage>
</organism>
<protein>
    <recommendedName>
        <fullName evidence="1">Ubiquinone biosynthesis accessory factor UbiT</fullName>
    </recommendedName>
</protein>
<dbReference type="HAMAP" id="MF_02231">
    <property type="entry name" value="UbiT"/>
    <property type="match status" value="1"/>
</dbReference>
<dbReference type="RefSeq" id="WP_104956037.1">
    <property type="nucleotide sequence ID" value="NZ_CP026377.1"/>
</dbReference>
<dbReference type="OrthoDB" id="5292463at2"/>
<keyword evidence="4" id="KW-1185">Reference proteome</keyword>
<dbReference type="GO" id="GO:0006744">
    <property type="term" value="P:ubiquinone biosynthetic process"/>
    <property type="evidence" value="ECO:0007669"/>
    <property type="project" value="UniProtKB-UniRule"/>
</dbReference>
<dbReference type="EMBL" id="CP026377">
    <property type="protein sequence ID" value="AUX92137.1"/>
    <property type="molecule type" value="Genomic_DNA"/>
</dbReference>
<comment type="similarity">
    <text evidence="1">Belongs to the UbiT family.</text>
</comment>
<dbReference type="GO" id="GO:0005829">
    <property type="term" value="C:cytosol"/>
    <property type="evidence" value="ECO:0007669"/>
    <property type="project" value="TreeGrafter"/>
</dbReference>
<evidence type="ECO:0000259" key="2">
    <source>
        <dbReference type="Pfam" id="PF02036"/>
    </source>
</evidence>
<reference evidence="3 4" key="1">
    <citation type="submission" date="2018-01" db="EMBL/GenBank/DDBJ databases">
        <title>Complete and assembled Genome of Pantoea gaviniae DSM22758T.</title>
        <authorList>
            <person name="Stevens M.J.A."/>
            <person name="Zurfluh K."/>
            <person name="Stephan R."/>
        </authorList>
    </citation>
    <scope>NUCLEOTIDE SEQUENCE [LARGE SCALE GENOMIC DNA]</scope>
    <source>
        <strain evidence="3 4">DSM 22758</strain>
    </source>
</reference>
<comment type="function">
    <text evidence="1">Required for O(2)-independent ubiquinone (coenzyme Q) biosynthesis. Likely functions as an accessory factor.</text>
</comment>
<feature type="domain" description="SCP2" evidence="2">
    <location>
        <begin position="42"/>
        <end position="133"/>
    </location>
</feature>
<dbReference type="UniPathway" id="UPA00232"/>
<dbReference type="InterPro" id="IPR003033">
    <property type="entry name" value="SCP2_sterol-bd_dom"/>
</dbReference>
<dbReference type="KEGG" id="pgz:C2E15_02810"/>
<accession>A0A1X1EAD9</accession>
<gene>
    <name evidence="1" type="primary">ubiT</name>
    <name evidence="3" type="ORF">C2E15_02810</name>
</gene>